<name>A0A183Q564_9TREM</name>
<gene>
    <name evidence="1" type="ORF">SMTD_LOCUS21750</name>
</gene>
<sequence length="142" mass="16256">MVWADTTDIGCGVASCRMYGLSIVCRYGSSINWNNKQPYEVKSRELCPKEQNIPKDGFQSMHDDAPLSIVNINNKLSTTGSSRSRVLHNRLNSRCISLKDLQFIRLYAPNIWKDLHYFSKGNRGGTRHVYTQRQQIGSKILF</sequence>
<accession>A0A183Q564</accession>
<dbReference type="InterPro" id="IPR035940">
    <property type="entry name" value="CAP_sf"/>
</dbReference>
<dbReference type="AlphaFoldDB" id="A0A183Q564"/>
<keyword evidence="2" id="KW-1185">Reference proteome</keyword>
<organism evidence="1 2">
    <name type="scientific">Schistosoma mattheei</name>
    <dbReference type="NCBI Taxonomy" id="31246"/>
    <lineage>
        <taxon>Eukaryota</taxon>
        <taxon>Metazoa</taxon>
        <taxon>Spiralia</taxon>
        <taxon>Lophotrochozoa</taxon>
        <taxon>Platyhelminthes</taxon>
        <taxon>Trematoda</taxon>
        <taxon>Digenea</taxon>
        <taxon>Strigeidida</taxon>
        <taxon>Schistosomatoidea</taxon>
        <taxon>Schistosomatidae</taxon>
        <taxon>Schistosoma</taxon>
    </lineage>
</organism>
<dbReference type="Gene3D" id="3.40.33.10">
    <property type="entry name" value="CAP"/>
    <property type="match status" value="1"/>
</dbReference>
<proteinExistence type="predicted"/>
<dbReference type="SUPFAM" id="SSF55797">
    <property type="entry name" value="PR-1-like"/>
    <property type="match status" value="1"/>
</dbReference>
<dbReference type="EMBL" id="UZAL01048381">
    <property type="protein sequence ID" value="VDP85590.1"/>
    <property type="molecule type" value="Genomic_DNA"/>
</dbReference>
<evidence type="ECO:0000313" key="2">
    <source>
        <dbReference type="Proteomes" id="UP000269396"/>
    </source>
</evidence>
<dbReference type="STRING" id="31246.A0A183Q564"/>
<dbReference type="Proteomes" id="UP000269396">
    <property type="component" value="Unassembled WGS sequence"/>
</dbReference>
<protein>
    <submittedName>
        <fullName evidence="1">Uncharacterized protein</fullName>
    </submittedName>
</protein>
<reference evidence="1 2" key="1">
    <citation type="submission" date="2018-11" db="EMBL/GenBank/DDBJ databases">
        <authorList>
            <consortium name="Pathogen Informatics"/>
        </authorList>
    </citation>
    <scope>NUCLEOTIDE SEQUENCE [LARGE SCALE GENOMIC DNA]</scope>
    <source>
        <strain>Denwood</strain>
        <strain evidence="2">Zambia</strain>
    </source>
</reference>
<evidence type="ECO:0000313" key="1">
    <source>
        <dbReference type="EMBL" id="VDP85590.1"/>
    </source>
</evidence>